<evidence type="ECO:0000313" key="3">
    <source>
        <dbReference type="Proteomes" id="UP000008922"/>
    </source>
</evidence>
<gene>
    <name evidence="2" type="ordered locus">ANT_06540</name>
</gene>
<keyword evidence="2" id="KW-0808">Transferase</keyword>
<dbReference type="Gene3D" id="3.90.550.10">
    <property type="entry name" value="Spore Coat Polysaccharide Biosynthesis Protein SpsA, Chain A"/>
    <property type="match status" value="1"/>
</dbReference>
<accession>E8N1T3</accession>
<dbReference type="EC" id="2.4.-.-" evidence="2"/>
<protein>
    <submittedName>
        <fullName evidence="2">Glycosyltransferase</fullName>
        <ecNumber evidence="2">2.4.-.-</ecNumber>
    </submittedName>
</protein>
<dbReference type="RefSeq" id="WP_013559083.1">
    <property type="nucleotide sequence ID" value="NC_014960.1"/>
</dbReference>
<dbReference type="KEGG" id="atm:ANT_06540"/>
<keyword evidence="3" id="KW-1185">Reference proteome</keyword>
<dbReference type="InterPro" id="IPR029044">
    <property type="entry name" value="Nucleotide-diphossugar_trans"/>
</dbReference>
<dbReference type="Pfam" id="PF00535">
    <property type="entry name" value="Glycos_transf_2"/>
    <property type="match status" value="1"/>
</dbReference>
<dbReference type="OrthoDB" id="396512at2"/>
<dbReference type="Proteomes" id="UP000008922">
    <property type="component" value="Chromosome"/>
</dbReference>
<dbReference type="PANTHER" id="PTHR22916:SF65">
    <property type="entry name" value="SLR1065 PROTEIN"/>
    <property type="match status" value="1"/>
</dbReference>
<dbReference type="eggNOG" id="COG1215">
    <property type="taxonomic scope" value="Bacteria"/>
</dbReference>
<dbReference type="InterPro" id="IPR001173">
    <property type="entry name" value="Glyco_trans_2-like"/>
</dbReference>
<dbReference type="InParanoid" id="E8N1T3"/>
<name>E8N1T3_ANATU</name>
<proteinExistence type="predicted"/>
<organism evidence="2 3">
    <name type="scientific">Anaerolinea thermophila (strain DSM 14523 / JCM 11388 / NBRC 100420 / UNI-1)</name>
    <dbReference type="NCBI Taxonomy" id="926569"/>
    <lineage>
        <taxon>Bacteria</taxon>
        <taxon>Bacillati</taxon>
        <taxon>Chloroflexota</taxon>
        <taxon>Anaerolineae</taxon>
        <taxon>Anaerolineales</taxon>
        <taxon>Anaerolineaceae</taxon>
        <taxon>Anaerolinea</taxon>
    </lineage>
</organism>
<evidence type="ECO:0000259" key="1">
    <source>
        <dbReference type="Pfam" id="PF00535"/>
    </source>
</evidence>
<dbReference type="PANTHER" id="PTHR22916">
    <property type="entry name" value="GLYCOSYLTRANSFERASE"/>
    <property type="match status" value="1"/>
</dbReference>
<dbReference type="AlphaFoldDB" id="E8N1T3"/>
<dbReference type="CDD" id="cd06433">
    <property type="entry name" value="GT_2_WfgS_like"/>
    <property type="match status" value="1"/>
</dbReference>
<feature type="domain" description="Glycosyltransferase 2-like" evidence="1">
    <location>
        <begin position="6"/>
        <end position="133"/>
    </location>
</feature>
<dbReference type="EMBL" id="AP012029">
    <property type="protein sequence ID" value="BAJ62688.1"/>
    <property type="molecule type" value="Genomic_DNA"/>
</dbReference>
<sequence>MPPLVSIVTPSFNQAPYLEQTLRSVLEQDYPAIEYFVMDGGSTDGSVKIIQRYARRLAGWVSEPDRGQADAINKGFARAHGEIVAWLNSDDLYLPGAVRAAVEIFERHPQAGMVFGDVVSIDGEGNPIHVMTFGDWGLEELMQFRIISQPGVFVRRQVLEQAGLLDLSYHYLLDHHLWLRCAQVAPMVYLRQRLACARFHPLAKNVAQAARFGQEAYRLVEWMAQEPVLSERFRRLEKPIRAGAHRLNARYLLDAGLIRPAASAYTRSLLTHAPTALVEWRRILFAYARLLVNVEGLKRLYLRARRRRMRL</sequence>
<dbReference type="GO" id="GO:0016757">
    <property type="term" value="F:glycosyltransferase activity"/>
    <property type="evidence" value="ECO:0007669"/>
    <property type="project" value="UniProtKB-KW"/>
</dbReference>
<evidence type="ECO:0000313" key="2">
    <source>
        <dbReference type="EMBL" id="BAJ62688.1"/>
    </source>
</evidence>
<dbReference type="SUPFAM" id="SSF53448">
    <property type="entry name" value="Nucleotide-diphospho-sugar transferases"/>
    <property type="match status" value="1"/>
</dbReference>
<keyword evidence="2" id="KW-0328">Glycosyltransferase</keyword>
<dbReference type="HOGENOM" id="CLU_025996_21_0_0"/>
<dbReference type="STRING" id="926569.ANT_06540"/>
<reference evidence="2 3" key="1">
    <citation type="submission" date="2010-12" db="EMBL/GenBank/DDBJ databases">
        <title>Whole genome sequence of Anaerolinea thermophila UNI-1.</title>
        <authorList>
            <person name="Narita-Yamada S."/>
            <person name="Kishi E."/>
            <person name="Watanabe Y."/>
            <person name="Takasaki K."/>
            <person name="Ankai A."/>
            <person name="Oguchi A."/>
            <person name="Fukui S."/>
            <person name="Takahashi M."/>
            <person name="Yashiro I."/>
            <person name="Hosoyama A."/>
            <person name="Sekiguchi Y."/>
            <person name="Hanada S."/>
            <person name="Fujita N."/>
        </authorList>
    </citation>
    <scope>NUCLEOTIDE SEQUENCE [LARGE SCALE GENOMIC DNA]</scope>
    <source>
        <strain evidence="3">DSM 14523 / JCM 11388 / NBRC 100420 / UNI-1</strain>
    </source>
</reference>